<gene>
    <name evidence="3" type="ORF">K0U00_13525</name>
</gene>
<feature type="non-terminal residue" evidence="3">
    <location>
        <position position="87"/>
    </location>
</feature>
<evidence type="ECO:0000259" key="2">
    <source>
        <dbReference type="Pfam" id="PF07833"/>
    </source>
</evidence>
<keyword evidence="1" id="KW-0732">Signal</keyword>
<name>A0ABS7C2D7_9BACL</name>
<feature type="domain" description="Copper amine oxidase-like N-terminal" evidence="2">
    <location>
        <begin position="36"/>
        <end position="83"/>
    </location>
</feature>
<sequence length="87" mass="9585">MNLRKCLAVLLFVVLWSQAAALNVHAQNYSTIKIFLDGQEIISDVSPYIVPKVDTTLVPLRVISEGLGAAVDWKQSSKSVTISWPET</sequence>
<protein>
    <submittedName>
        <fullName evidence="3">Copper amine oxidase N-terminal domain-containing protein</fullName>
    </submittedName>
</protein>
<organism evidence="3 4">
    <name type="scientific">Paenibacillus sepulcri</name>
    <dbReference type="NCBI Taxonomy" id="359917"/>
    <lineage>
        <taxon>Bacteria</taxon>
        <taxon>Bacillati</taxon>
        <taxon>Bacillota</taxon>
        <taxon>Bacilli</taxon>
        <taxon>Bacillales</taxon>
        <taxon>Paenibacillaceae</taxon>
        <taxon>Paenibacillus</taxon>
    </lineage>
</organism>
<dbReference type="Gene3D" id="3.30.457.10">
    <property type="entry name" value="Copper amine oxidase-like, N-terminal domain"/>
    <property type="match status" value="1"/>
</dbReference>
<dbReference type="InterPro" id="IPR012854">
    <property type="entry name" value="Cu_amine_oxidase-like_N"/>
</dbReference>
<proteinExistence type="predicted"/>
<evidence type="ECO:0000256" key="1">
    <source>
        <dbReference type="SAM" id="SignalP"/>
    </source>
</evidence>
<evidence type="ECO:0000313" key="4">
    <source>
        <dbReference type="Proteomes" id="UP001519887"/>
    </source>
</evidence>
<feature type="signal peptide" evidence="1">
    <location>
        <begin position="1"/>
        <end position="26"/>
    </location>
</feature>
<comment type="caution">
    <text evidence="3">The sequence shown here is derived from an EMBL/GenBank/DDBJ whole genome shotgun (WGS) entry which is preliminary data.</text>
</comment>
<dbReference type="InterPro" id="IPR036582">
    <property type="entry name" value="Mao_N_sf"/>
</dbReference>
<evidence type="ECO:0000313" key="3">
    <source>
        <dbReference type="EMBL" id="MBW7455055.1"/>
    </source>
</evidence>
<dbReference type="Pfam" id="PF07833">
    <property type="entry name" value="Cu_amine_oxidN1"/>
    <property type="match status" value="1"/>
</dbReference>
<keyword evidence="4" id="KW-1185">Reference proteome</keyword>
<accession>A0ABS7C2D7</accession>
<dbReference type="SUPFAM" id="SSF55383">
    <property type="entry name" value="Copper amine oxidase, domain N"/>
    <property type="match status" value="1"/>
</dbReference>
<reference evidence="3 4" key="1">
    <citation type="submission" date="2021-07" db="EMBL/GenBank/DDBJ databases">
        <title>Paenibacillus radiodurans sp. nov., isolated from the southeastern edge of Tengger Desert.</title>
        <authorList>
            <person name="Zhang G."/>
        </authorList>
    </citation>
    <scope>NUCLEOTIDE SEQUENCE [LARGE SCALE GENOMIC DNA]</scope>
    <source>
        <strain evidence="3 4">CCM 7311</strain>
    </source>
</reference>
<dbReference type="EMBL" id="JAHZIK010000294">
    <property type="protein sequence ID" value="MBW7455055.1"/>
    <property type="molecule type" value="Genomic_DNA"/>
</dbReference>
<dbReference type="Proteomes" id="UP001519887">
    <property type="component" value="Unassembled WGS sequence"/>
</dbReference>
<feature type="chain" id="PRO_5046700904" evidence="1">
    <location>
        <begin position="27"/>
        <end position="87"/>
    </location>
</feature>